<organism evidence="2 3">
    <name type="scientific">Pseudomonas fluorescens</name>
    <dbReference type="NCBI Taxonomy" id="294"/>
    <lineage>
        <taxon>Bacteria</taxon>
        <taxon>Pseudomonadati</taxon>
        <taxon>Pseudomonadota</taxon>
        <taxon>Gammaproteobacteria</taxon>
        <taxon>Pseudomonadales</taxon>
        <taxon>Pseudomonadaceae</taxon>
        <taxon>Pseudomonas</taxon>
    </lineage>
</organism>
<name>A0AAP8YZG7_PSEFL</name>
<protein>
    <submittedName>
        <fullName evidence="2">Uncharacterized protein</fullName>
    </submittedName>
</protein>
<dbReference type="Proteomes" id="UP000295797">
    <property type="component" value="Chromosome"/>
</dbReference>
<feature type="region of interest" description="Disordered" evidence="1">
    <location>
        <begin position="67"/>
        <end position="88"/>
    </location>
</feature>
<sequence>MSVRLMVYHNTDRASPPRKICRIHPANGGVFIRQPQSHKHHCTLWEGACSRKRWISRHLWYLTHRLREQAPSHSGNHHRQEAHPVNKR</sequence>
<gene>
    <name evidence="2" type="ORF">E4T63_15990</name>
</gene>
<dbReference type="AlphaFoldDB" id="A0AAP8YZG7"/>
<evidence type="ECO:0000256" key="1">
    <source>
        <dbReference type="SAM" id="MobiDB-lite"/>
    </source>
</evidence>
<reference evidence="2 3" key="1">
    <citation type="submission" date="2019-03" db="EMBL/GenBank/DDBJ databases">
        <title>Complete genome sequence of the plant growth promoting strain Pseudomonas fluorescens LBUM677.</title>
        <authorList>
            <person name="Novinscak A."/>
            <person name="Joly D."/>
            <person name="Filion M."/>
        </authorList>
    </citation>
    <scope>NUCLEOTIDE SEQUENCE [LARGE SCALE GENOMIC DNA]</scope>
    <source>
        <strain evidence="2 3">LBUM677</strain>
    </source>
</reference>
<accession>A0AAP8YZG7</accession>
<evidence type="ECO:0000313" key="2">
    <source>
        <dbReference type="EMBL" id="QBX42005.1"/>
    </source>
</evidence>
<feature type="compositionally biased region" description="Basic and acidic residues" evidence="1">
    <location>
        <begin position="78"/>
        <end position="88"/>
    </location>
</feature>
<dbReference type="EMBL" id="CP038438">
    <property type="protein sequence ID" value="QBX42005.1"/>
    <property type="molecule type" value="Genomic_DNA"/>
</dbReference>
<proteinExistence type="predicted"/>
<evidence type="ECO:0000313" key="3">
    <source>
        <dbReference type="Proteomes" id="UP000295797"/>
    </source>
</evidence>